<gene>
    <name evidence="1" type="ORF">NCTC7304_04270</name>
</gene>
<evidence type="ECO:0000313" key="1">
    <source>
        <dbReference type="EMBL" id="SUG34742.1"/>
    </source>
</evidence>
<keyword evidence="1" id="KW-0489">Methyltransferase</keyword>
<reference evidence="1 2" key="1">
    <citation type="submission" date="2018-06" db="EMBL/GenBank/DDBJ databases">
        <authorList>
            <consortium name="Pathogen Informatics"/>
            <person name="Doyle S."/>
        </authorList>
    </citation>
    <scope>NUCLEOTIDE SEQUENCE [LARGE SCALE GENOMIC DNA]</scope>
    <source>
        <strain evidence="1 2">NCTC7304</strain>
    </source>
</reference>
<dbReference type="GO" id="GO:0008168">
    <property type="term" value="F:methyltransferase activity"/>
    <property type="evidence" value="ECO:0007669"/>
    <property type="project" value="UniProtKB-KW"/>
</dbReference>
<dbReference type="EMBL" id="UGXD01000002">
    <property type="protein sequence ID" value="SUG34742.1"/>
    <property type="molecule type" value="Genomic_DNA"/>
</dbReference>
<keyword evidence="1" id="KW-0808">Transferase</keyword>
<dbReference type="GO" id="GO:0032259">
    <property type="term" value="P:methylation"/>
    <property type="evidence" value="ECO:0007669"/>
    <property type="project" value="UniProtKB-KW"/>
</dbReference>
<organism evidence="1 2">
    <name type="scientific">Salmonella enterica subsp. arizonae</name>
    <dbReference type="NCBI Taxonomy" id="59203"/>
    <lineage>
        <taxon>Bacteria</taxon>
        <taxon>Pseudomonadati</taxon>
        <taxon>Pseudomonadota</taxon>
        <taxon>Gammaproteobacteria</taxon>
        <taxon>Enterobacterales</taxon>
        <taxon>Enterobacteriaceae</taxon>
        <taxon>Salmonella</taxon>
    </lineage>
</organism>
<proteinExistence type="predicted"/>
<name>A0A379SZ52_SALER</name>
<accession>A0A379SZ52</accession>
<dbReference type="AlphaFoldDB" id="A0A379SZ52"/>
<evidence type="ECO:0000313" key="2">
    <source>
        <dbReference type="Proteomes" id="UP000254762"/>
    </source>
</evidence>
<sequence>MTTYSHHDNIEKQFGSQANALDMGCGSGHAGFVAA</sequence>
<dbReference type="Proteomes" id="UP000254762">
    <property type="component" value="Unassembled WGS sequence"/>
</dbReference>
<protein>
    <submittedName>
        <fullName evidence="1">S-adenosyl-L-methionine (SAM)-dependent methyltransferase PhcB</fullName>
    </submittedName>
</protein>